<dbReference type="GO" id="GO:0005874">
    <property type="term" value="C:microtubule"/>
    <property type="evidence" value="ECO:0007669"/>
    <property type="project" value="UniProtKB-KW"/>
</dbReference>
<dbReference type="PANTHER" id="PTHR32078:SF1">
    <property type="entry name" value="NUCLEAR PROTEIN MDM1"/>
    <property type="match status" value="1"/>
</dbReference>
<gene>
    <name evidence="11" type="ORF">Ocin01_01765</name>
</gene>
<evidence type="ECO:0000256" key="3">
    <source>
        <dbReference type="ARBA" id="ARBA00010494"/>
    </source>
</evidence>
<keyword evidence="12" id="KW-1185">Reference proteome</keyword>
<feature type="compositionally biased region" description="Basic and acidic residues" evidence="10">
    <location>
        <begin position="85"/>
        <end position="119"/>
    </location>
</feature>
<dbReference type="EMBL" id="LJIJ01000033">
    <property type="protein sequence ID" value="ODN04910.1"/>
    <property type="molecule type" value="Genomic_DNA"/>
</dbReference>
<evidence type="ECO:0000256" key="4">
    <source>
        <dbReference type="ARBA" id="ARBA00013508"/>
    </source>
</evidence>
<evidence type="ECO:0000313" key="11">
    <source>
        <dbReference type="EMBL" id="ODN04910.1"/>
    </source>
</evidence>
<feature type="compositionally biased region" description="Basic and acidic residues" evidence="10">
    <location>
        <begin position="405"/>
        <end position="414"/>
    </location>
</feature>
<keyword evidence="7" id="KW-0206">Cytoskeleton</keyword>
<dbReference type="GO" id="GO:0005634">
    <property type="term" value="C:nucleus"/>
    <property type="evidence" value="ECO:0007669"/>
    <property type="project" value="UniProtKB-SubCell"/>
</dbReference>
<evidence type="ECO:0000313" key="12">
    <source>
        <dbReference type="Proteomes" id="UP000094527"/>
    </source>
</evidence>
<dbReference type="AlphaFoldDB" id="A0A1D2NI11"/>
<feature type="region of interest" description="Disordered" evidence="10">
    <location>
        <begin position="405"/>
        <end position="476"/>
    </location>
</feature>
<feature type="compositionally biased region" description="Basic and acidic residues" evidence="10">
    <location>
        <begin position="248"/>
        <end position="269"/>
    </location>
</feature>
<feature type="compositionally biased region" description="Polar residues" evidence="10">
    <location>
        <begin position="421"/>
        <end position="436"/>
    </location>
</feature>
<keyword evidence="8" id="KW-0539">Nucleus</keyword>
<name>A0A1D2NI11_ORCCI</name>
<comment type="subcellular location">
    <subcellularLocation>
        <location evidence="1">Cytoplasm</location>
        <location evidence="1">Cytoskeleton</location>
        <location evidence="1">Microtubule organizing center</location>
        <location evidence="1">Centrosome</location>
        <location evidence="1">Centriole</location>
    </subcellularLocation>
    <subcellularLocation>
        <location evidence="2">Nucleus</location>
    </subcellularLocation>
</comment>
<organism evidence="11 12">
    <name type="scientific">Orchesella cincta</name>
    <name type="common">Springtail</name>
    <name type="synonym">Podura cincta</name>
    <dbReference type="NCBI Taxonomy" id="48709"/>
    <lineage>
        <taxon>Eukaryota</taxon>
        <taxon>Metazoa</taxon>
        <taxon>Ecdysozoa</taxon>
        <taxon>Arthropoda</taxon>
        <taxon>Hexapoda</taxon>
        <taxon>Collembola</taxon>
        <taxon>Entomobryomorpha</taxon>
        <taxon>Entomobryoidea</taxon>
        <taxon>Orchesellidae</taxon>
        <taxon>Orchesellinae</taxon>
        <taxon>Orchesella</taxon>
    </lineage>
</organism>
<evidence type="ECO:0000256" key="1">
    <source>
        <dbReference type="ARBA" id="ARBA00004114"/>
    </source>
</evidence>
<feature type="region of interest" description="Disordered" evidence="10">
    <location>
        <begin position="215"/>
        <end position="368"/>
    </location>
</feature>
<keyword evidence="5" id="KW-0963">Cytoplasm</keyword>
<evidence type="ECO:0000256" key="5">
    <source>
        <dbReference type="ARBA" id="ARBA00022490"/>
    </source>
</evidence>
<sequence length="476" mass="52653">MHQFQYIQELFSTMSFATSPTTLSEIDWTADPVGAGGGPRKSISMGTIRANENVPVHSQKFTNLTSIANAGVSQPSLANRVPLDSNKETEPFEWTDREPKHDSTNMHFSRDVDDDRGGDAQSREYLSEYKKRFRPFSQYEYVDGKFFKKKGDQEIGSPWFQEVIELRKKAGEYRHRGWGTELAPQHMTEVYNQQLWDQVSRRSSLAALALITTTTQRLSKEEKEKENVKRSHPTRSASRPHTATPKHPLSDLRVDKQKDTETVQKKKPIDGTAAVNRAARAKARSQSAGPGGRSPRKSARQIVSSYGKTKEGPGGPGWKVQSDSGLVNSQAKPIQRHPRPSSADPSLGCYEPVVKSPPEPTRVKSPEQVDISKRAILMSPDPVNWTVPLDTSKSFTVTQNIREGERFHGGDGRSIRHPLSGQHSSAGSTMASSPISARSAPVPIHSSVGRPLQLGSSSSAPVITPYWKGHQSQKSQ</sequence>
<feature type="region of interest" description="Disordered" evidence="10">
    <location>
        <begin position="78"/>
        <end position="119"/>
    </location>
</feature>
<protein>
    <recommendedName>
        <fullName evidence="4">Nuclear protein MDM1</fullName>
    </recommendedName>
</protein>
<dbReference type="Proteomes" id="UP000094527">
    <property type="component" value="Unassembled WGS sequence"/>
</dbReference>
<dbReference type="GO" id="GO:0046600">
    <property type="term" value="P:negative regulation of centriole replication"/>
    <property type="evidence" value="ECO:0007669"/>
    <property type="project" value="InterPro"/>
</dbReference>
<evidence type="ECO:0000256" key="10">
    <source>
        <dbReference type="SAM" id="MobiDB-lite"/>
    </source>
</evidence>
<feature type="compositionally biased region" description="Basic and acidic residues" evidence="10">
    <location>
        <begin position="218"/>
        <end position="229"/>
    </location>
</feature>
<evidence type="ECO:0000256" key="6">
    <source>
        <dbReference type="ARBA" id="ARBA00022701"/>
    </source>
</evidence>
<evidence type="ECO:0000256" key="8">
    <source>
        <dbReference type="ARBA" id="ARBA00023242"/>
    </source>
</evidence>
<dbReference type="PANTHER" id="PTHR32078">
    <property type="entry name" value="NUCLEAR PROTEIN MDM1"/>
    <property type="match status" value="1"/>
</dbReference>
<feature type="compositionally biased region" description="Polar residues" evidence="10">
    <location>
        <begin position="321"/>
        <end position="332"/>
    </location>
</feature>
<dbReference type="GO" id="GO:0005814">
    <property type="term" value="C:centriole"/>
    <property type="evidence" value="ECO:0007669"/>
    <property type="project" value="UniProtKB-SubCell"/>
</dbReference>
<dbReference type="InterPro" id="IPR029136">
    <property type="entry name" value="MDM1"/>
</dbReference>
<comment type="similarity">
    <text evidence="3">Belongs to the MDM1 family.</text>
</comment>
<reference evidence="11 12" key="1">
    <citation type="journal article" date="2016" name="Genome Biol. Evol.">
        <title>Gene Family Evolution Reflects Adaptation to Soil Environmental Stressors in the Genome of the Collembolan Orchesella cincta.</title>
        <authorList>
            <person name="Faddeeva-Vakhrusheva A."/>
            <person name="Derks M.F."/>
            <person name="Anvar S.Y."/>
            <person name="Agamennone V."/>
            <person name="Suring W."/>
            <person name="Smit S."/>
            <person name="van Straalen N.M."/>
            <person name="Roelofs D."/>
        </authorList>
    </citation>
    <scope>NUCLEOTIDE SEQUENCE [LARGE SCALE GENOMIC DNA]</scope>
    <source>
        <tissue evidence="11">Mixed pool</tissue>
    </source>
</reference>
<dbReference type="GO" id="GO:0008017">
    <property type="term" value="F:microtubule binding"/>
    <property type="evidence" value="ECO:0007669"/>
    <property type="project" value="InterPro"/>
</dbReference>
<proteinExistence type="inferred from homology"/>
<evidence type="ECO:0000256" key="7">
    <source>
        <dbReference type="ARBA" id="ARBA00023212"/>
    </source>
</evidence>
<evidence type="ECO:0000256" key="9">
    <source>
        <dbReference type="ARBA" id="ARBA00045771"/>
    </source>
</evidence>
<dbReference type="OrthoDB" id="9999940at2759"/>
<accession>A0A1D2NI11</accession>
<comment type="function">
    <text evidence="9">Microtubule-binding protein that negatively regulates centriole duplication. Binds to and stabilizes microtubules.</text>
</comment>
<keyword evidence="6" id="KW-0493">Microtubule</keyword>
<evidence type="ECO:0000256" key="2">
    <source>
        <dbReference type="ARBA" id="ARBA00004123"/>
    </source>
</evidence>
<comment type="caution">
    <text evidence="11">The sequence shown here is derived from an EMBL/GenBank/DDBJ whole genome shotgun (WGS) entry which is preliminary data.</text>
</comment>
<dbReference type="Pfam" id="PF15501">
    <property type="entry name" value="MDM1"/>
    <property type="match status" value="1"/>
</dbReference>